<dbReference type="InterPro" id="IPR013780">
    <property type="entry name" value="Glyco_hydro_b"/>
</dbReference>
<dbReference type="Gene3D" id="2.60.40.1180">
    <property type="entry name" value="Golgi alpha-mannosidase II"/>
    <property type="match status" value="2"/>
</dbReference>
<dbReference type="Pfam" id="PF21365">
    <property type="entry name" value="Glyco_hydro_31_3rd"/>
    <property type="match status" value="1"/>
</dbReference>
<reference evidence="6 7" key="1">
    <citation type="submission" date="2020-03" db="EMBL/GenBank/DDBJ databases">
        <title>Soil Listeria distribution.</title>
        <authorList>
            <person name="Liao J."/>
            <person name="Wiedmann M."/>
        </authorList>
    </citation>
    <scope>NUCLEOTIDE SEQUENCE [LARGE SCALE GENOMIC DNA]</scope>
    <source>
        <strain evidence="6 7">FSL L7-1699</strain>
    </source>
</reference>
<feature type="domain" description="Glycoside hydrolase family 31 TIM barrel" evidence="3">
    <location>
        <begin position="2"/>
        <end position="35"/>
    </location>
</feature>
<dbReference type="Proteomes" id="UP000518829">
    <property type="component" value="Unassembled WGS sequence"/>
</dbReference>
<feature type="non-terminal residue" evidence="6">
    <location>
        <position position="1"/>
    </location>
</feature>
<keyword evidence="2 6" id="KW-0378">Hydrolase</keyword>
<evidence type="ECO:0000313" key="7">
    <source>
        <dbReference type="Proteomes" id="UP000518829"/>
    </source>
</evidence>
<dbReference type="InterPro" id="IPR000322">
    <property type="entry name" value="Glyco_hydro_31_TIM"/>
</dbReference>
<feature type="domain" description="DUF5110" evidence="4">
    <location>
        <begin position="145"/>
        <end position="210"/>
    </location>
</feature>
<evidence type="ECO:0000259" key="4">
    <source>
        <dbReference type="Pfam" id="PF17137"/>
    </source>
</evidence>
<feature type="domain" description="Glycosyl hydrolase family 31 C-terminal" evidence="5">
    <location>
        <begin position="44"/>
        <end position="130"/>
    </location>
</feature>
<evidence type="ECO:0000313" key="6">
    <source>
        <dbReference type="EMBL" id="MBC1376823.1"/>
    </source>
</evidence>
<dbReference type="RefSeq" id="WP_185323186.1">
    <property type="nucleotide sequence ID" value="NZ_JAARPH010000024.1"/>
</dbReference>
<dbReference type="GO" id="GO:0016787">
    <property type="term" value="F:hydrolase activity"/>
    <property type="evidence" value="ECO:0007669"/>
    <property type="project" value="UniProtKB-KW"/>
</dbReference>
<dbReference type="Pfam" id="PF01055">
    <property type="entry name" value="Glyco_hydro_31_2nd"/>
    <property type="match status" value="1"/>
</dbReference>
<dbReference type="PANTHER" id="PTHR43863">
    <property type="entry name" value="HYDROLASE, PUTATIVE (AFU_ORTHOLOGUE AFUA_1G03140)-RELATED"/>
    <property type="match status" value="1"/>
</dbReference>
<evidence type="ECO:0000256" key="2">
    <source>
        <dbReference type="RuleBase" id="RU361185"/>
    </source>
</evidence>
<gene>
    <name evidence="6" type="ORF">HB839_14950</name>
</gene>
<accession>A0ABR6SRL5</accession>
<evidence type="ECO:0000259" key="5">
    <source>
        <dbReference type="Pfam" id="PF21365"/>
    </source>
</evidence>
<comment type="caution">
    <text evidence="6">The sequence shown here is derived from an EMBL/GenBank/DDBJ whole genome shotgun (WGS) entry which is preliminary data.</text>
</comment>
<dbReference type="Gene3D" id="3.20.20.80">
    <property type="entry name" value="Glycosidases"/>
    <property type="match status" value="1"/>
</dbReference>
<dbReference type="InterPro" id="IPR033403">
    <property type="entry name" value="DUF5110"/>
</dbReference>
<organism evidence="6 7">
    <name type="scientific">Listeria farberi</name>
    <dbReference type="NCBI Taxonomy" id="2713500"/>
    <lineage>
        <taxon>Bacteria</taxon>
        <taxon>Bacillati</taxon>
        <taxon>Bacillota</taxon>
        <taxon>Bacilli</taxon>
        <taxon>Bacillales</taxon>
        <taxon>Listeriaceae</taxon>
        <taxon>Listeria</taxon>
    </lineage>
</organism>
<dbReference type="EMBL" id="JAARPH010000024">
    <property type="protein sequence ID" value="MBC1376823.1"/>
    <property type="molecule type" value="Genomic_DNA"/>
</dbReference>
<dbReference type="SUPFAM" id="SSF51445">
    <property type="entry name" value="(Trans)glycosidases"/>
    <property type="match status" value="1"/>
</dbReference>
<dbReference type="Pfam" id="PF17137">
    <property type="entry name" value="DUF5110"/>
    <property type="match status" value="1"/>
</dbReference>
<name>A0ABR6SRL5_9LIST</name>
<dbReference type="SUPFAM" id="SSF51011">
    <property type="entry name" value="Glycosyl hydrolase domain"/>
    <property type="match status" value="1"/>
</dbReference>
<dbReference type="PANTHER" id="PTHR43863:SF2">
    <property type="entry name" value="MALTASE-GLUCOAMYLASE"/>
    <property type="match status" value="1"/>
</dbReference>
<evidence type="ECO:0000256" key="1">
    <source>
        <dbReference type="ARBA" id="ARBA00007806"/>
    </source>
</evidence>
<keyword evidence="2" id="KW-0326">Glycosidase</keyword>
<dbReference type="InterPro" id="IPR048395">
    <property type="entry name" value="Glyco_hydro_31_C"/>
</dbReference>
<proteinExistence type="inferred from homology"/>
<dbReference type="InterPro" id="IPR017853">
    <property type="entry name" value="GH"/>
</dbReference>
<keyword evidence="7" id="KW-1185">Reference proteome</keyword>
<protein>
    <submittedName>
        <fullName evidence="6">Glycoside hydrolase family 31 protein</fullName>
    </submittedName>
</protein>
<comment type="similarity">
    <text evidence="1 2">Belongs to the glycosyl hydrolase 31 family.</text>
</comment>
<evidence type="ECO:0000259" key="3">
    <source>
        <dbReference type="Pfam" id="PF01055"/>
    </source>
</evidence>
<dbReference type="InterPro" id="IPR051816">
    <property type="entry name" value="Glycosyl_Hydrolase_31"/>
</dbReference>
<sequence>QDSIYQEPWAFGLDAEKIVKKYIEMRYTFLPYIYTEFQKTAEDGLPIVRPLYMEFKEERDLIQVNDQFMLGENILVAPIVREGQVKRLVRLPKGTWFNYWTKEQVEGGDYIIADAPIDVMPIYIKAGTILPLGTSVQNTKETQDLALEIYLDNDEASGYVYNDDGKSYQYESGKISKTAFTATFKNGEVQINGDHHGEENLQQKVTTIEVFGKKIDKITRAGI</sequence>